<proteinExistence type="predicted"/>
<reference evidence="2 3" key="1">
    <citation type="submission" date="2016-07" db="EMBL/GenBank/DDBJ databases">
        <title>Pervasive Adenine N6-methylation of Active Genes in Fungi.</title>
        <authorList>
            <consortium name="DOE Joint Genome Institute"/>
            <person name="Mondo S.J."/>
            <person name="Dannebaum R.O."/>
            <person name="Kuo R.C."/>
            <person name="Labutti K."/>
            <person name="Haridas S."/>
            <person name="Kuo A."/>
            <person name="Salamov A."/>
            <person name="Ahrendt S.R."/>
            <person name="Lipzen A."/>
            <person name="Sullivan W."/>
            <person name="Andreopoulos W.B."/>
            <person name="Clum A."/>
            <person name="Lindquist E."/>
            <person name="Daum C."/>
            <person name="Ramamoorthy G.K."/>
            <person name="Gryganskyi A."/>
            <person name="Culley D."/>
            <person name="Magnuson J.K."/>
            <person name="James T.Y."/>
            <person name="O'Malley M.A."/>
            <person name="Stajich J.E."/>
            <person name="Spatafora J.W."/>
            <person name="Visel A."/>
            <person name="Grigoriev I.V."/>
        </authorList>
    </citation>
    <scope>NUCLEOTIDE SEQUENCE [LARGE SCALE GENOMIC DNA]</scope>
    <source>
        <strain evidence="2 3">NRRL 1336</strain>
    </source>
</reference>
<keyword evidence="1" id="KW-0472">Membrane</keyword>
<evidence type="ECO:0000313" key="2">
    <source>
        <dbReference type="EMBL" id="ORZ24428.1"/>
    </source>
</evidence>
<dbReference type="OrthoDB" id="1164111at2759"/>
<dbReference type="GO" id="GO:0030014">
    <property type="term" value="C:CCR4-NOT complex"/>
    <property type="evidence" value="ECO:0007669"/>
    <property type="project" value="InterPro"/>
</dbReference>
<evidence type="ECO:0000313" key="3">
    <source>
        <dbReference type="Proteomes" id="UP000193560"/>
    </source>
</evidence>
<dbReference type="PANTHER" id="PTHR10797">
    <property type="entry name" value="CCR4-NOT TRANSCRIPTION COMPLEX SUBUNIT"/>
    <property type="match status" value="1"/>
</dbReference>
<evidence type="ECO:0000256" key="1">
    <source>
        <dbReference type="SAM" id="Phobius"/>
    </source>
</evidence>
<keyword evidence="3" id="KW-1185">Reference proteome</keyword>
<accession>A0A1X2IYQ1</accession>
<gene>
    <name evidence="2" type="ORF">BCR42DRAFT_90698</name>
</gene>
<feature type="transmembrane region" description="Helical" evidence="1">
    <location>
        <begin position="12"/>
        <end position="33"/>
    </location>
</feature>
<keyword evidence="1" id="KW-1133">Transmembrane helix</keyword>
<organism evidence="2 3">
    <name type="scientific">Absidia repens</name>
    <dbReference type="NCBI Taxonomy" id="90262"/>
    <lineage>
        <taxon>Eukaryota</taxon>
        <taxon>Fungi</taxon>
        <taxon>Fungi incertae sedis</taxon>
        <taxon>Mucoromycota</taxon>
        <taxon>Mucoromycotina</taxon>
        <taxon>Mucoromycetes</taxon>
        <taxon>Mucorales</taxon>
        <taxon>Cunninghamellaceae</taxon>
        <taxon>Absidia</taxon>
    </lineage>
</organism>
<dbReference type="EMBL" id="MCGE01000002">
    <property type="protein sequence ID" value="ORZ24428.1"/>
    <property type="molecule type" value="Genomic_DNA"/>
</dbReference>
<dbReference type="InterPro" id="IPR036397">
    <property type="entry name" value="RNaseH_sf"/>
</dbReference>
<dbReference type="AlphaFoldDB" id="A0A1X2IYQ1"/>
<keyword evidence="1" id="KW-0812">Transmembrane</keyword>
<dbReference type="InterPro" id="IPR039637">
    <property type="entry name" value="CNOT7/CNOT8/Pop2"/>
</dbReference>
<name>A0A1X2IYQ1_9FUNG</name>
<dbReference type="InterPro" id="IPR012337">
    <property type="entry name" value="RNaseH-like_sf"/>
</dbReference>
<dbReference type="STRING" id="90262.A0A1X2IYQ1"/>
<dbReference type="SUPFAM" id="SSF53098">
    <property type="entry name" value="Ribonuclease H-like"/>
    <property type="match status" value="1"/>
</dbReference>
<dbReference type="Gene3D" id="3.30.420.10">
    <property type="entry name" value="Ribonuclease H-like superfamily/Ribonuclease H"/>
    <property type="match status" value="1"/>
</dbReference>
<dbReference type="GO" id="GO:0004535">
    <property type="term" value="F:poly(A)-specific ribonuclease activity"/>
    <property type="evidence" value="ECO:0007669"/>
    <property type="project" value="InterPro"/>
</dbReference>
<comment type="caution">
    <text evidence="2">The sequence shown here is derived from an EMBL/GenBank/DDBJ whole genome shotgun (WGS) entry which is preliminary data.</text>
</comment>
<protein>
    <submittedName>
        <fullName evidence="2">Uncharacterized protein</fullName>
    </submittedName>
</protein>
<feature type="transmembrane region" description="Helical" evidence="1">
    <location>
        <begin position="53"/>
        <end position="69"/>
    </location>
</feature>
<dbReference type="Proteomes" id="UP000193560">
    <property type="component" value="Unassembled WGS sequence"/>
</dbReference>
<dbReference type="GO" id="GO:0003676">
    <property type="term" value="F:nucleic acid binding"/>
    <property type="evidence" value="ECO:0007669"/>
    <property type="project" value="InterPro"/>
</dbReference>
<sequence>MEVLPQVMSDSLLNMTLLLGIHQFIFFLFVSGYDFGYLLNILTFSFTTVHESVFFFFFLIYSGILPYVYDIKHLMKGYKGLKGGLEKIASALQFARIRSQRQAGSDILLTCSNFSKRDIFFFFLRMSIWIPV</sequence>